<protein>
    <recommendedName>
        <fullName evidence="5">DUF11 domain-containing protein</fullName>
    </recommendedName>
</protein>
<dbReference type="PATRIC" id="fig|2064.6.peg.4347"/>
<keyword evidence="2" id="KW-0732">Signal</keyword>
<evidence type="ECO:0008006" key="5">
    <source>
        <dbReference type="Google" id="ProtNLM"/>
    </source>
</evidence>
<accession>A0A0D0PME2</accession>
<reference evidence="3 4" key="1">
    <citation type="submission" date="2015-02" db="EMBL/GenBank/DDBJ databases">
        <title>Draft genome sequence of Kitasatospora griseola MF730-N6, a bafilomycin, terpentecin and satosporin producer.</title>
        <authorList>
            <person name="Arens J.C."/>
            <person name="Haltli B."/>
            <person name="Kerr R.G."/>
        </authorList>
    </citation>
    <scope>NUCLEOTIDE SEQUENCE [LARGE SCALE GENOMIC DNA]</scope>
    <source>
        <strain evidence="3 4">MF730-N6</strain>
    </source>
</reference>
<organism evidence="3 4">
    <name type="scientific">Kitasatospora griseola</name>
    <name type="common">Streptomyces griseolosporeus</name>
    <dbReference type="NCBI Taxonomy" id="2064"/>
    <lineage>
        <taxon>Bacteria</taxon>
        <taxon>Bacillati</taxon>
        <taxon>Actinomycetota</taxon>
        <taxon>Actinomycetes</taxon>
        <taxon>Kitasatosporales</taxon>
        <taxon>Streptomycetaceae</taxon>
        <taxon>Kitasatospora</taxon>
    </lineage>
</organism>
<keyword evidence="4" id="KW-1185">Reference proteome</keyword>
<evidence type="ECO:0000256" key="1">
    <source>
        <dbReference type="SAM" id="MobiDB-lite"/>
    </source>
</evidence>
<dbReference type="OrthoDB" id="10014262at2"/>
<gene>
    <name evidence="3" type="ORF">TR51_20225</name>
</gene>
<sequence length="252" mass="26352">MSRSTLAAIPARRTAALLATATTTFGLLTLASPAHADSVVQLSGPAGPVPANTAYTVTLDVPNTGSDSRSTNVNVKLSGAAATVTSATASSPMWDCDFSAGSAGFCWNLANLPDPASITLTVLPTAGGTVTTDVDARDFANRPVGSATLDTQITAPAPTVPYRRYWAGPPPVQLWLADRWWRAAAASRPTSARWASAWSWAERRLRKGRAAARAAETAISISRGMVDPRSSPDDRLRPDLLSAPNRPSSPLS</sequence>
<evidence type="ECO:0000313" key="4">
    <source>
        <dbReference type="Proteomes" id="UP000032066"/>
    </source>
</evidence>
<feature type="signal peptide" evidence="2">
    <location>
        <begin position="1"/>
        <end position="36"/>
    </location>
</feature>
<dbReference type="Proteomes" id="UP000032066">
    <property type="component" value="Unassembled WGS sequence"/>
</dbReference>
<dbReference type="AlphaFoldDB" id="A0A0D0PME2"/>
<dbReference type="EMBL" id="JXZB01000004">
    <property type="protein sequence ID" value="KIQ61642.1"/>
    <property type="molecule type" value="Genomic_DNA"/>
</dbReference>
<feature type="chain" id="PRO_5002229749" description="DUF11 domain-containing protein" evidence="2">
    <location>
        <begin position="37"/>
        <end position="252"/>
    </location>
</feature>
<dbReference type="RefSeq" id="WP_043913239.1">
    <property type="nucleotide sequence ID" value="NZ_JXZB01000004.1"/>
</dbReference>
<evidence type="ECO:0000256" key="2">
    <source>
        <dbReference type="SAM" id="SignalP"/>
    </source>
</evidence>
<comment type="caution">
    <text evidence="3">The sequence shown here is derived from an EMBL/GenBank/DDBJ whole genome shotgun (WGS) entry which is preliminary data.</text>
</comment>
<evidence type="ECO:0000313" key="3">
    <source>
        <dbReference type="EMBL" id="KIQ61642.1"/>
    </source>
</evidence>
<feature type="region of interest" description="Disordered" evidence="1">
    <location>
        <begin position="223"/>
        <end position="252"/>
    </location>
</feature>
<proteinExistence type="predicted"/>
<name>A0A0D0PME2_KITGR</name>